<name>A0AA88X641_9ASTE</name>
<dbReference type="Proteomes" id="UP001188597">
    <property type="component" value="Unassembled WGS sequence"/>
</dbReference>
<organism evidence="1 2">
    <name type="scientific">Escallonia herrerae</name>
    <dbReference type="NCBI Taxonomy" id="1293975"/>
    <lineage>
        <taxon>Eukaryota</taxon>
        <taxon>Viridiplantae</taxon>
        <taxon>Streptophyta</taxon>
        <taxon>Embryophyta</taxon>
        <taxon>Tracheophyta</taxon>
        <taxon>Spermatophyta</taxon>
        <taxon>Magnoliopsida</taxon>
        <taxon>eudicotyledons</taxon>
        <taxon>Gunneridae</taxon>
        <taxon>Pentapetalae</taxon>
        <taxon>asterids</taxon>
        <taxon>campanulids</taxon>
        <taxon>Escalloniales</taxon>
        <taxon>Escalloniaceae</taxon>
        <taxon>Escallonia</taxon>
    </lineage>
</organism>
<protein>
    <submittedName>
        <fullName evidence="1">Uncharacterized protein</fullName>
    </submittedName>
</protein>
<proteinExistence type="predicted"/>
<accession>A0AA88X641</accession>
<comment type="caution">
    <text evidence="1">The sequence shown here is derived from an EMBL/GenBank/DDBJ whole genome shotgun (WGS) entry which is preliminary data.</text>
</comment>
<dbReference type="AlphaFoldDB" id="A0AA88X641"/>
<sequence>MASIFSMAGAGLSALRSPAEGRFGAHSSPSPPFAARPRRMVVAVKAEAINPEIRKTEDKVVDSVVMQSASRFLRSCDIARDILGCITLPVCTNKLCTTPTVQLLELQKHFDGKIYPIKLILKLGIDDRWEGSTTSLIGMPAQGFPSKHFCLGGELLLTIHTSDAVRHLPNDLLFYPPFTPLLTLAKGKIKSPGISVVMQRGKNGVYAKQLTMAQHGWEIREVEAEDITCTFETEIHERQNSLFDSLVST</sequence>
<evidence type="ECO:0000313" key="2">
    <source>
        <dbReference type="Proteomes" id="UP001188597"/>
    </source>
</evidence>
<evidence type="ECO:0000313" key="1">
    <source>
        <dbReference type="EMBL" id="KAK3040119.1"/>
    </source>
</evidence>
<reference evidence="1" key="1">
    <citation type="submission" date="2022-12" db="EMBL/GenBank/DDBJ databases">
        <title>Draft genome assemblies for two species of Escallonia (Escalloniales).</title>
        <authorList>
            <person name="Chanderbali A."/>
            <person name="Dervinis C."/>
            <person name="Anghel I."/>
            <person name="Soltis D."/>
            <person name="Soltis P."/>
            <person name="Zapata F."/>
        </authorList>
    </citation>
    <scope>NUCLEOTIDE SEQUENCE</scope>
    <source>
        <strain evidence="1">UCBG64.0493</strain>
        <tissue evidence="1">Leaf</tissue>
    </source>
</reference>
<keyword evidence="2" id="KW-1185">Reference proteome</keyword>
<gene>
    <name evidence="1" type="ORF">RJ639_027845</name>
</gene>
<dbReference type="EMBL" id="JAVXUP010000061">
    <property type="protein sequence ID" value="KAK3040119.1"/>
    <property type="molecule type" value="Genomic_DNA"/>
</dbReference>